<dbReference type="GO" id="GO:0004505">
    <property type="term" value="F:phenylalanine 4-monooxygenase activity"/>
    <property type="evidence" value="ECO:0007669"/>
    <property type="project" value="UniProtKB-EC"/>
</dbReference>
<dbReference type="InterPro" id="IPR045865">
    <property type="entry name" value="ACT-like_dom_sf"/>
</dbReference>
<dbReference type="SUPFAM" id="SSF55021">
    <property type="entry name" value="ACT-like"/>
    <property type="match status" value="1"/>
</dbReference>
<evidence type="ECO:0000256" key="1">
    <source>
        <dbReference type="ARBA" id="ARBA00001954"/>
    </source>
</evidence>
<keyword evidence="7" id="KW-0503">Monooxygenase</keyword>
<dbReference type="PANTHER" id="PTHR11473">
    <property type="entry name" value="AROMATIC AMINO ACID HYDROXYLASE"/>
    <property type="match status" value="1"/>
</dbReference>
<sequence length="152" mass="17977">MKIESRSSKRFENDYEFLIECSSKNQRLSAALDELRNLTQYLQVISREKSNETVPWFPRKAKDLDRFANHCLSYGAELDADHPGFKDEVYRKRRAFFGEIAMNYKQNGKKSHFYNLILIHFGDSLPNSVVNQFQESNTLKLRQRPGVRYFEN</sequence>
<name>A0A132AA39_SARSC</name>
<evidence type="ECO:0000313" key="10">
    <source>
        <dbReference type="Proteomes" id="UP000616769"/>
    </source>
</evidence>
<dbReference type="AlphaFoldDB" id="A0A132AA39"/>
<evidence type="ECO:0000256" key="3">
    <source>
        <dbReference type="ARBA" id="ARBA00011995"/>
    </source>
</evidence>
<evidence type="ECO:0000256" key="5">
    <source>
        <dbReference type="ARBA" id="ARBA00023002"/>
    </source>
</evidence>
<keyword evidence="4" id="KW-0479">Metal-binding</keyword>
<dbReference type="InterPro" id="IPR019774">
    <property type="entry name" value="Aromatic-AA_hydroxylase_C"/>
</dbReference>
<proteinExistence type="inferred from homology"/>
<dbReference type="InterPro" id="IPR036951">
    <property type="entry name" value="ArAA_hydroxylase_sf"/>
</dbReference>
<comment type="cofactor">
    <cofactor evidence="1">
        <name>Fe(2+)</name>
        <dbReference type="ChEBI" id="CHEBI:29033"/>
    </cofactor>
</comment>
<feature type="domain" description="Biopterin-dependent aromatic amino acid hydroxylase family profile" evidence="8">
    <location>
        <begin position="42"/>
        <end position="105"/>
    </location>
</feature>
<dbReference type="InterPro" id="IPR001273">
    <property type="entry name" value="ArAA_hydroxylase"/>
</dbReference>
<evidence type="ECO:0000259" key="8">
    <source>
        <dbReference type="PROSITE" id="PS51410"/>
    </source>
</evidence>
<dbReference type="OrthoDB" id="983542at2759"/>
<comment type="caution">
    <text evidence="9">The sequence shown here is derived from an EMBL/GenBank/DDBJ whole genome shotgun (WGS) entry which is preliminary data.</text>
</comment>
<dbReference type="Proteomes" id="UP000616769">
    <property type="component" value="Unassembled WGS sequence"/>
</dbReference>
<dbReference type="VEuPathDB" id="VectorBase:SSCA007050"/>
<evidence type="ECO:0000256" key="6">
    <source>
        <dbReference type="ARBA" id="ARBA00023004"/>
    </source>
</evidence>
<dbReference type="InterPro" id="IPR036329">
    <property type="entry name" value="Aro-AA_hydroxylase_C_sf"/>
</dbReference>
<evidence type="ECO:0000256" key="4">
    <source>
        <dbReference type="ARBA" id="ARBA00022723"/>
    </source>
</evidence>
<comment type="similarity">
    <text evidence="2">Belongs to the biopterin-dependent aromatic amino acid hydroxylase family.</text>
</comment>
<dbReference type="GO" id="GO:0005506">
    <property type="term" value="F:iron ion binding"/>
    <property type="evidence" value="ECO:0007669"/>
    <property type="project" value="InterPro"/>
</dbReference>
<reference evidence="9 10" key="1">
    <citation type="journal article" date="2015" name="Parasit. Vectors">
        <title>Draft genome of the scabies mite.</title>
        <authorList>
            <person name="Rider S.D.Jr."/>
            <person name="Morgan M.S."/>
            <person name="Arlian L.G."/>
        </authorList>
    </citation>
    <scope>NUCLEOTIDE SEQUENCE [LARGE SCALE GENOMIC DNA]</scope>
    <source>
        <strain evidence="9">Arlian Lab</strain>
    </source>
</reference>
<organism evidence="9 10">
    <name type="scientific">Sarcoptes scabiei</name>
    <name type="common">Itch mite</name>
    <name type="synonym">Acarus scabiei</name>
    <dbReference type="NCBI Taxonomy" id="52283"/>
    <lineage>
        <taxon>Eukaryota</taxon>
        <taxon>Metazoa</taxon>
        <taxon>Ecdysozoa</taxon>
        <taxon>Arthropoda</taxon>
        <taxon>Chelicerata</taxon>
        <taxon>Arachnida</taxon>
        <taxon>Acari</taxon>
        <taxon>Acariformes</taxon>
        <taxon>Sarcoptiformes</taxon>
        <taxon>Astigmata</taxon>
        <taxon>Psoroptidia</taxon>
        <taxon>Sarcoptoidea</taxon>
        <taxon>Sarcoptidae</taxon>
        <taxon>Sarcoptinae</taxon>
        <taxon>Sarcoptes</taxon>
    </lineage>
</organism>
<evidence type="ECO:0000256" key="7">
    <source>
        <dbReference type="ARBA" id="ARBA00023033"/>
    </source>
</evidence>
<dbReference type="PANTHER" id="PTHR11473:SF24">
    <property type="entry name" value="PHENYLALANINE-4-HYDROXYLASE"/>
    <property type="match status" value="1"/>
</dbReference>
<protein>
    <recommendedName>
        <fullName evidence="3">phenylalanine 4-monooxygenase</fullName>
        <ecNumber evidence="3">1.14.16.1</ecNumber>
    </recommendedName>
</protein>
<dbReference type="EMBL" id="JXLN01011933">
    <property type="protein sequence ID" value="KPM07851.1"/>
    <property type="molecule type" value="Genomic_DNA"/>
</dbReference>
<gene>
    <name evidence="9" type="ORF">QR98_0063590</name>
</gene>
<evidence type="ECO:0000256" key="2">
    <source>
        <dbReference type="ARBA" id="ARBA00009712"/>
    </source>
</evidence>
<keyword evidence="5" id="KW-0560">Oxidoreductase</keyword>
<dbReference type="Gene3D" id="1.10.800.10">
    <property type="entry name" value="Aromatic amino acid hydroxylase"/>
    <property type="match status" value="1"/>
</dbReference>
<evidence type="ECO:0000313" key="9">
    <source>
        <dbReference type="EMBL" id="KPM07851.1"/>
    </source>
</evidence>
<dbReference type="EC" id="1.14.16.1" evidence="3"/>
<accession>A0A132AA39</accession>
<dbReference type="PROSITE" id="PS51410">
    <property type="entry name" value="BH4_AAA_HYDROXYL_2"/>
    <property type="match status" value="1"/>
</dbReference>
<dbReference type="SUPFAM" id="SSF56534">
    <property type="entry name" value="Aromatic aminoacid monoxygenases, catalytic and oligomerization domains"/>
    <property type="match status" value="1"/>
</dbReference>
<keyword evidence="6" id="KW-0408">Iron</keyword>
<dbReference type="Pfam" id="PF00351">
    <property type="entry name" value="Biopterin_H"/>
    <property type="match status" value="1"/>
</dbReference>